<organism evidence="2 3">
    <name type="scientific">Curvularia clavata</name>
    <dbReference type="NCBI Taxonomy" id="95742"/>
    <lineage>
        <taxon>Eukaryota</taxon>
        <taxon>Fungi</taxon>
        <taxon>Dikarya</taxon>
        <taxon>Ascomycota</taxon>
        <taxon>Pezizomycotina</taxon>
        <taxon>Dothideomycetes</taxon>
        <taxon>Pleosporomycetidae</taxon>
        <taxon>Pleosporales</taxon>
        <taxon>Pleosporineae</taxon>
        <taxon>Pleosporaceae</taxon>
        <taxon>Curvularia</taxon>
    </lineage>
</organism>
<dbReference type="AlphaFoldDB" id="A0A9Q9DRV0"/>
<dbReference type="OrthoDB" id="3695661at2759"/>
<evidence type="ECO:0000256" key="1">
    <source>
        <dbReference type="SAM" id="MobiDB-lite"/>
    </source>
</evidence>
<feature type="compositionally biased region" description="Polar residues" evidence="1">
    <location>
        <begin position="251"/>
        <end position="261"/>
    </location>
</feature>
<gene>
    <name evidence="2" type="ORF">yc1106_04306</name>
</gene>
<evidence type="ECO:0000313" key="3">
    <source>
        <dbReference type="Proteomes" id="UP001056012"/>
    </source>
</evidence>
<dbReference type="Proteomes" id="UP001056012">
    <property type="component" value="Chromosome 3"/>
</dbReference>
<evidence type="ECO:0000313" key="2">
    <source>
        <dbReference type="EMBL" id="USP77032.1"/>
    </source>
</evidence>
<reference evidence="2" key="1">
    <citation type="submission" date="2021-12" db="EMBL/GenBank/DDBJ databases">
        <title>Curvularia clavata genome.</title>
        <authorList>
            <person name="Cao Y."/>
        </authorList>
    </citation>
    <scope>NUCLEOTIDE SEQUENCE</scope>
    <source>
        <strain evidence="2">Yc1106</strain>
    </source>
</reference>
<name>A0A9Q9DRV0_CURCL</name>
<feature type="region of interest" description="Disordered" evidence="1">
    <location>
        <begin position="172"/>
        <end position="215"/>
    </location>
</feature>
<keyword evidence="3" id="KW-1185">Reference proteome</keyword>
<dbReference type="VEuPathDB" id="FungiDB:yc1106_04306"/>
<protein>
    <submittedName>
        <fullName evidence="2">Uncharacterized protein</fullName>
    </submittedName>
</protein>
<feature type="region of interest" description="Disordered" evidence="1">
    <location>
        <begin position="248"/>
        <end position="308"/>
    </location>
</feature>
<sequence length="402" mass="44078">MGGTPHLLRFDQAYETTPRVGLDGLRFPLERYLPPDNCINIDDEIKMHAAFEKMARKSSNLGSCFRCGKGSNQHPRGPCGCQWCGGNVDGGHPDRECPWIYATAYTWREKLSLWDPSTRRVRSGIVPVNVQIKPTKAEQSILANIDSRFRDFPYAREGHDLKIPDGVCMRRPWRPLPPLDPQSGPSRPRKRPRNEDAESAQLDRPTPQPEDLSSKCEALQSQIFVLVREMEDIKRTLQQHLSRCPAGYSAGPNNDGRSSVHGNPAYSGFDRGCNRHHGSVMASEYAPSQPGSSGADGNLSSVNHIPAGAVNDSPSGAWSTSGGVGRTAYCTSTSAYDGPSGADCTPDSVGEAPFGPDGILFRPALTVEADRIARDSPAGEYTDRDIDELIDDGRSFWRERVP</sequence>
<accession>A0A9Q9DRV0</accession>
<dbReference type="EMBL" id="CP089276">
    <property type="protein sequence ID" value="USP77032.1"/>
    <property type="molecule type" value="Genomic_DNA"/>
</dbReference>
<proteinExistence type="predicted"/>